<evidence type="ECO:0000256" key="1">
    <source>
        <dbReference type="SAM" id="MobiDB-lite"/>
    </source>
</evidence>
<dbReference type="EMBL" id="LSLI01000010">
    <property type="protein sequence ID" value="KXS33151.1"/>
    <property type="molecule type" value="Genomic_DNA"/>
</dbReference>
<name>A0A139BVZ5_9PROT</name>
<feature type="compositionally biased region" description="Polar residues" evidence="1">
    <location>
        <begin position="1"/>
        <end position="22"/>
    </location>
</feature>
<feature type="domain" description="Cytoskeleton protein RodZ-like C-terminal" evidence="3">
    <location>
        <begin position="284"/>
        <end position="353"/>
    </location>
</feature>
<feature type="region of interest" description="Disordered" evidence="1">
    <location>
        <begin position="1"/>
        <end position="29"/>
    </location>
</feature>
<dbReference type="PANTHER" id="PTHR34475:SF1">
    <property type="entry name" value="CYTOSKELETON PROTEIN RODZ"/>
    <property type="match status" value="1"/>
</dbReference>
<dbReference type="GO" id="GO:0003677">
    <property type="term" value="F:DNA binding"/>
    <property type="evidence" value="ECO:0007669"/>
    <property type="project" value="InterPro"/>
</dbReference>
<dbReference type="Pfam" id="PF13464">
    <property type="entry name" value="RodZ_C"/>
    <property type="match status" value="1"/>
</dbReference>
<dbReference type="Gene3D" id="1.10.260.40">
    <property type="entry name" value="lambda repressor-like DNA-binding domains"/>
    <property type="match status" value="1"/>
</dbReference>
<dbReference type="Pfam" id="PF13413">
    <property type="entry name" value="HTH_25"/>
    <property type="match status" value="1"/>
</dbReference>
<dbReference type="AlphaFoldDB" id="A0A139BVZ5"/>
<sequence>MMENIPENNSGQGKNSGSQQAASAGKMLREAREKRGLTVAEVAGQIKFAPRQIEALEADDFKNLPEAAFLRGFVRSYAKILRLDAEILLASLPLTKAPALETPPAAVDVPFPSEQSNRQQNIIWLSAAIVLALMVAGFSYWHFKAPPRHAKELLKEASKELSKEQPIEQPKEQPKEQFREEFREEFKEQPREQPEAKRTEVPVARVPSSKMLSEPLVLKSSTIDPIVHATPKLRSSGAASSVREAKTLAAKRSASAKKAASELASASSVTSPGTSEAPSELLLLFGDESWTEIKDRDGNILSSQVNPPGSELRVQGNPPFSMLIGHAASASLFFQGKEVNLKPYINQYSEVAHLKLK</sequence>
<feature type="region of interest" description="Disordered" evidence="1">
    <location>
        <begin position="157"/>
        <end position="205"/>
    </location>
</feature>
<dbReference type="PANTHER" id="PTHR34475">
    <property type="match status" value="1"/>
</dbReference>
<proteinExistence type="predicted"/>
<evidence type="ECO:0000313" key="5">
    <source>
        <dbReference type="Proteomes" id="UP000070578"/>
    </source>
</evidence>
<keyword evidence="2" id="KW-1133">Transmembrane helix</keyword>
<reference evidence="4 5" key="2">
    <citation type="submission" date="2016-03" db="EMBL/GenBank/DDBJ databases">
        <title>New uncultured bacterium of the family Gallionellaceae from acid mine drainage: description and reconstruction of genome based on metagenomic analysis of microbial community.</title>
        <authorList>
            <person name="Kadnikov V."/>
            <person name="Ivasenko D."/>
            <person name="Beletsky A."/>
            <person name="Mardanov A."/>
            <person name="Danilova E."/>
            <person name="Pimenov N."/>
            <person name="Karnachuk O."/>
            <person name="Ravin N."/>
        </authorList>
    </citation>
    <scope>NUCLEOTIDE SEQUENCE [LARGE SCALE GENOMIC DNA]</scope>
    <source>
        <strain evidence="4">ShG14-8</strain>
    </source>
</reference>
<comment type="caution">
    <text evidence="4">The sequence shown here is derived from an EMBL/GenBank/DDBJ whole genome shotgun (WGS) entry which is preliminary data.</text>
</comment>
<keyword evidence="2" id="KW-0472">Membrane</keyword>
<evidence type="ECO:0000313" key="4">
    <source>
        <dbReference type="EMBL" id="KXS33151.1"/>
    </source>
</evidence>
<reference evidence="4 5" key="1">
    <citation type="submission" date="2016-02" db="EMBL/GenBank/DDBJ databases">
        <authorList>
            <person name="Wen L."/>
            <person name="He K."/>
            <person name="Yang H."/>
        </authorList>
    </citation>
    <scope>NUCLEOTIDE SEQUENCE [LARGE SCALE GENOMIC DNA]</scope>
    <source>
        <strain evidence="4">ShG14-8</strain>
    </source>
</reference>
<dbReference type="InterPro" id="IPR001387">
    <property type="entry name" value="Cro/C1-type_HTH"/>
</dbReference>
<feature type="compositionally biased region" description="Basic and acidic residues" evidence="1">
    <location>
        <begin position="157"/>
        <end position="200"/>
    </location>
</feature>
<protein>
    <recommendedName>
        <fullName evidence="3">Cytoskeleton protein RodZ-like C-terminal domain-containing protein</fullName>
    </recommendedName>
</protein>
<evidence type="ECO:0000256" key="2">
    <source>
        <dbReference type="SAM" id="Phobius"/>
    </source>
</evidence>
<dbReference type="InterPro" id="IPR010982">
    <property type="entry name" value="Lambda_DNA-bd_dom_sf"/>
</dbReference>
<dbReference type="Proteomes" id="UP000070578">
    <property type="component" value="Unassembled WGS sequence"/>
</dbReference>
<accession>A0A139BVZ5</accession>
<evidence type="ECO:0000259" key="3">
    <source>
        <dbReference type="Pfam" id="PF13464"/>
    </source>
</evidence>
<dbReference type="CDD" id="cd00093">
    <property type="entry name" value="HTH_XRE"/>
    <property type="match status" value="1"/>
</dbReference>
<dbReference type="InterPro" id="IPR025194">
    <property type="entry name" value="RodZ-like_C"/>
</dbReference>
<gene>
    <name evidence="4" type="ORF">AWT59_0708</name>
</gene>
<keyword evidence="2" id="KW-0812">Transmembrane</keyword>
<dbReference type="SUPFAM" id="SSF47413">
    <property type="entry name" value="lambda repressor-like DNA-binding domains"/>
    <property type="match status" value="1"/>
</dbReference>
<dbReference type="InterPro" id="IPR050400">
    <property type="entry name" value="Bact_Cytoskel_RodZ"/>
</dbReference>
<organism evidence="4 5">
    <name type="scientific">Candidatus Gallionella acididurans</name>
    <dbReference type="NCBI Taxonomy" id="1796491"/>
    <lineage>
        <taxon>Bacteria</taxon>
        <taxon>Pseudomonadati</taxon>
        <taxon>Pseudomonadota</taxon>
        <taxon>Betaproteobacteria</taxon>
        <taxon>Nitrosomonadales</taxon>
        <taxon>Gallionellaceae</taxon>
        <taxon>Gallionella</taxon>
    </lineage>
</organism>
<feature type="transmembrane region" description="Helical" evidence="2">
    <location>
        <begin position="122"/>
        <end position="143"/>
    </location>
</feature>